<dbReference type="STRING" id="588581.Cpap_3073"/>
<organism evidence="1 2">
    <name type="scientific">Ruminiclostridium papyrosolvens DSM 2782</name>
    <dbReference type="NCBI Taxonomy" id="588581"/>
    <lineage>
        <taxon>Bacteria</taxon>
        <taxon>Bacillati</taxon>
        <taxon>Bacillota</taxon>
        <taxon>Clostridia</taxon>
        <taxon>Eubacteriales</taxon>
        <taxon>Oscillospiraceae</taxon>
        <taxon>Ruminiclostridium</taxon>
    </lineage>
</organism>
<dbReference type="OrthoDB" id="513777at2"/>
<proteinExistence type="predicted"/>
<keyword evidence="2" id="KW-1185">Reference proteome</keyword>
<sequence>MRNGAVSREMASFGTPNFEQVALIGFMLGASAGSNSRSFITKDDFKGFNFSNQGAPKTPNVNTKVINAAEVKAPNAIKSSEVTNRWNSYLGENTTNINPRTGQVDPNRIFSADGTKSVRFDNHEMNSMGTPKFHYHEETWTFDPVNNTMTVTNTLQRIK</sequence>
<reference evidence="1" key="2">
    <citation type="submission" date="2011-01" db="EMBL/GenBank/DDBJ databases">
        <title>The Non-contiguous Finished genome of Clostridium papyrosolvens.</title>
        <authorList>
            <person name="Lucas S."/>
            <person name="Copeland A."/>
            <person name="Lapidus A."/>
            <person name="Cheng J.-F."/>
            <person name="Goodwin L."/>
            <person name="Pitluck S."/>
            <person name="Misra M."/>
            <person name="Chertkov O."/>
            <person name="Detter J.C."/>
            <person name="Han C."/>
            <person name="Tapia R."/>
            <person name="Land M."/>
            <person name="Hauser L."/>
            <person name="Kyrpides N."/>
            <person name="Ivanova N."/>
            <person name="Pagani I."/>
            <person name="Mouttaki H."/>
            <person name="He Z."/>
            <person name="Zhou J."/>
            <person name="Hemme C.L."/>
            <person name="Woyke T."/>
        </authorList>
    </citation>
    <scope>NUCLEOTIDE SEQUENCE [LARGE SCALE GENOMIC DNA]</scope>
    <source>
        <strain evidence="1">DSM 2782</strain>
    </source>
</reference>
<reference evidence="1" key="1">
    <citation type="submission" date="2009-07" db="EMBL/GenBank/DDBJ databases">
        <authorList>
            <consortium name="US DOE Joint Genome Institute (JGI-PGF)"/>
            <person name="Lucas S."/>
            <person name="Copeland A."/>
            <person name="Lapidus A."/>
            <person name="Glavina del Rio T."/>
            <person name="Tice H."/>
            <person name="Bruce D."/>
            <person name="Goodwin L."/>
            <person name="Pitluck S."/>
            <person name="Larimer F."/>
            <person name="Land M.L."/>
            <person name="Mouttaki H."/>
            <person name="He Z."/>
            <person name="Zhou J."/>
            <person name="Hemme C.L."/>
        </authorList>
    </citation>
    <scope>NUCLEOTIDE SEQUENCE [LARGE SCALE GENOMIC DNA]</scope>
    <source>
        <strain evidence="1">DSM 2782</strain>
    </source>
</reference>
<dbReference type="eggNOG" id="ENOG50327MA">
    <property type="taxonomic scope" value="Bacteria"/>
</dbReference>
<protein>
    <submittedName>
        <fullName evidence="1">Uncharacterized protein</fullName>
    </submittedName>
</protein>
<comment type="caution">
    <text evidence="1">The sequence shown here is derived from an EMBL/GenBank/DDBJ whole genome shotgun (WGS) entry which is preliminary data.</text>
</comment>
<dbReference type="RefSeq" id="WP_004617854.1">
    <property type="nucleotide sequence ID" value="NZ_ACXX02000003.1"/>
</dbReference>
<evidence type="ECO:0000313" key="2">
    <source>
        <dbReference type="Proteomes" id="UP000003860"/>
    </source>
</evidence>
<evidence type="ECO:0000313" key="1">
    <source>
        <dbReference type="EMBL" id="EGD48650.1"/>
    </source>
</evidence>
<dbReference type="AlphaFoldDB" id="F1TAV7"/>
<accession>F1TAV7</accession>
<name>F1TAV7_9FIRM</name>
<gene>
    <name evidence="1" type="ORF">Cpap_3073</name>
</gene>
<dbReference type="Proteomes" id="UP000003860">
    <property type="component" value="Unassembled WGS sequence"/>
</dbReference>
<dbReference type="EMBL" id="ACXX02000003">
    <property type="protein sequence ID" value="EGD48650.1"/>
    <property type="molecule type" value="Genomic_DNA"/>
</dbReference>